<dbReference type="InterPro" id="IPR006132">
    <property type="entry name" value="Asp/Orn_carbamoyltranf_P-bd"/>
</dbReference>
<dbReference type="PANTHER" id="PTHR45753">
    <property type="entry name" value="ORNITHINE CARBAMOYLTRANSFERASE, MITOCHONDRIAL"/>
    <property type="match status" value="1"/>
</dbReference>
<feature type="domain" description="Aspartate/ornithine carbamoyltransferase carbamoyl-P binding" evidence="4">
    <location>
        <begin position="12"/>
        <end position="159"/>
    </location>
</feature>
<dbReference type="AlphaFoldDB" id="A0A6G6BRI4"/>
<dbReference type="Pfam" id="PF00185">
    <property type="entry name" value="OTCace"/>
    <property type="match status" value="1"/>
</dbReference>
<feature type="non-terminal residue" evidence="5">
    <location>
        <position position="319"/>
    </location>
</feature>
<dbReference type="PANTHER" id="PTHR45753:SF3">
    <property type="entry name" value="ORNITHINE TRANSCARBAMYLASE, MITOCHONDRIAL"/>
    <property type="match status" value="1"/>
</dbReference>
<dbReference type="GO" id="GO:0004585">
    <property type="term" value="F:ornithine carbamoyltransferase activity"/>
    <property type="evidence" value="ECO:0007669"/>
    <property type="project" value="InterPro"/>
</dbReference>
<feature type="domain" description="Aspartate/ornithine carbamoyltransferase Asp/Orn-binding" evidence="3">
    <location>
        <begin position="185"/>
        <end position="310"/>
    </location>
</feature>
<dbReference type="SUPFAM" id="SSF53671">
    <property type="entry name" value="Aspartate/ornithine carbamoyltransferase"/>
    <property type="match status" value="1"/>
</dbReference>
<dbReference type="InterPro" id="IPR006131">
    <property type="entry name" value="Asp_carbamoyltransf_Asp/Orn-bd"/>
</dbReference>
<proteinExistence type="inferred from homology"/>
<dbReference type="GO" id="GO:0042450">
    <property type="term" value="P:L-arginine biosynthetic process via ornithine"/>
    <property type="evidence" value="ECO:0007669"/>
    <property type="project" value="TreeGrafter"/>
</dbReference>
<dbReference type="InterPro" id="IPR006130">
    <property type="entry name" value="Asp/Orn_carbamoylTrfase"/>
</dbReference>
<dbReference type="PRINTS" id="PR00101">
    <property type="entry name" value="ATCASE"/>
</dbReference>
<dbReference type="HAMAP" id="MF_02235">
    <property type="entry name" value="SOTCase"/>
    <property type="match status" value="1"/>
</dbReference>
<protein>
    <submittedName>
        <fullName evidence="5">N-acetylornithine carbamoyltransferase</fullName>
    </submittedName>
</protein>
<name>A0A6G6BRI4_9FLAO</name>
<dbReference type="GO" id="GO:0019240">
    <property type="term" value="P:citrulline biosynthetic process"/>
    <property type="evidence" value="ECO:0007669"/>
    <property type="project" value="TreeGrafter"/>
</dbReference>
<evidence type="ECO:0000313" key="5">
    <source>
        <dbReference type="EMBL" id="QID54858.1"/>
    </source>
</evidence>
<dbReference type="GO" id="GO:0016597">
    <property type="term" value="F:amino acid binding"/>
    <property type="evidence" value="ECO:0007669"/>
    <property type="project" value="InterPro"/>
</dbReference>
<keyword evidence="1 2" id="KW-0808">Transferase</keyword>
<dbReference type="PRINTS" id="PR00100">
    <property type="entry name" value="AOTCASE"/>
</dbReference>
<evidence type="ECO:0000256" key="1">
    <source>
        <dbReference type="ARBA" id="ARBA00022679"/>
    </source>
</evidence>
<sequence length="319" mass="36655">MKKFFSVEDVFNVYDLIIEAINLKKNPYCFQHIGKNKTIGLVFFNPSLRTRISCQKAAFNLGCHTWVLDIHQDSWKIEMSDGSVMRNTQEHLKEAISVLSSYCDILAVRTFPNLLDRNEDYQEVIFNKILKYSKVPVINMESATLHPLQSLADVMTIAEIKPFSAKKKCKVVLSWAPHIKSLPHSVANSLSQWVSKIEEIDFLITCPEKYDLCKKFSYGIPTIHNQNEAFLNADFIYAKNWSSYINYGKILCSSSSWMITEKKMKLTNQAKLMHCLPVRRNMVVEDAVLDSPNSIILQQAENRIYAAQIIFLKILQSLS</sequence>
<evidence type="ECO:0000259" key="3">
    <source>
        <dbReference type="Pfam" id="PF00185"/>
    </source>
</evidence>
<reference evidence="5" key="1">
    <citation type="journal article" date="2020" name="Biol. Lett.">
        <title>Evolutionary rates are correlated between cockroach symbionts and mitochondrial genomes.</title>
        <authorList>
            <person name="Arab D.A."/>
            <person name="Bourguignon T."/>
            <person name="Wang Z."/>
            <person name="Ho S.Y.W."/>
            <person name="Lo N."/>
        </authorList>
    </citation>
    <scope>NUCLEOTIDE SEQUENCE</scope>
    <source>
        <strain evidence="5">DHOG39844</strain>
    </source>
</reference>
<organism evidence="5">
    <name type="scientific">Blattabacterium sp.</name>
    <name type="common">Deropeltis paulinoi</name>
    <dbReference type="NCBI Taxonomy" id="2712799"/>
    <lineage>
        <taxon>Bacteria</taxon>
        <taxon>Pseudomonadati</taxon>
        <taxon>Bacteroidota</taxon>
        <taxon>Flavobacteriia</taxon>
        <taxon>Flavobacteriales</taxon>
        <taxon>Blattabacteriaceae</taxon>
        <taxon>Blattabacterium</taxon>
    </lineage>
</organism>
<evidence type="ECO:0000259" key="4">
    <source>
        <dbReference type="Pfam" id="PF02729"/>
    </source>
</evidence>
<evidence type="ECO:0000256" key="2">
    <source>
        <dbReference type="RuleBase" id="RU003634"/>
    </source>
</evidence>
<dbReference type="InterPro" id="IPR043696">
    <property type="entry name" value="ArgF'-like"/>
</dbReference>
<comment type="similarity">
    <text evidence="2">Belongs to the aspartate/ornithine carbamoyltransferase superfamily.</text>
</comment>
<dbReference type="Pfam" id="PF02729">
    <property type="entry name" value="OTCace_N"/>
    <property type="match status" value="1"/>
</dbReference>
<dbReference type="EMBL" id="MN040878">
    <property type="protein sequence ID" value="QID54858.1"/>
    <property type="molecule type" value="Genomic_DNA"/>
</dbReference>
<dbReference type="InterPro" id="IPR036901">
    <property type="entry name" value="Asp/Orn_carbamoylTrfase_sf"/>
</dbReference>
<accession>A0A6G6BRI4</accession>
<dbReference type="Gene3D" id="3.40.50.1370">
    <property type="entry name" value="Aspartate/ornithine carbamoyltransferase"/>
    <property type="match status" value="2"/>
</dbReference>